<dbReference type="AlphaFoldDB" id="A0A0D4DCM3"/>
<dbReference type="EMBL" id="CP011000">
    <property type="protein sequence ID" value="AJT61679.1"/>
    <property type="molecule type" value="Genomic_DNA"/>
</dbReference>
<geneLocation type="plasmid" evidence="1">
    <name>pHRB800</name>
</geneLocation>
<accession>A0A0D4DCM3</accession>
<evidence type="ECO:0000313" key="1">
    <source>
        <dbReference type="EMBL" id="AJT61679.1"/>
    </source>
</evidence>
<proteinExistence type="predicted"/>
<name>A0A0D4DCM3_RHIML</name>
<sequence>MAKRKPHDPHRSLRGVVVDNPFYSRAHSGTTGNPKQISAVINTRQSAVIMLYSRGRLDPAQLAAANRFGALWETMGAKGAGAIDYGKEPVGGGQRSDPITERQLMAADEFCRARRRLRDPDRYRLVCRICGEGYALHELGRSRRGKLAAANELRSCLDDLADLWGLATRRPNPHMRRAKKEEVI</sequence>
<reference evidence="1" key="1">
    <citation type="journal article" date="2015" name="Proc. Natl. Acad. Sci. U.S.A.">
        <title>Rhizobial peptidase HrrP cleaves host-encoded signaling peptides and mediates symbiotic compatibility.</title>
        <authorList>
            <person name="Price P.A."/>
            <person name="Tanner H.R."/>
            <person name="Dillon B.A."/>
            <person name="Shabab M."/>
            <person name="Walker G.C."/>
            <person name="Griffitts J.S."/>
        </authorList>
    </citation>
    <scope>NUCLEOTIDE SEQUENCE</scope>
    <source>
        <strain evidence="1">USDA1963</strain>
        <plasmid evidence="1">pHRB800</plasmid>
    </source>
</reference>
<organism evidence="1">
    <name type="scientific">Rhizobium meliloti</name>
    <name type="common">Ensifer meliloti</name>
    <name type="synonym">Sinorhizobium meliloti</name>
    <dbReference type="NCBI Taxonomy" id="382"/>
    <lineage>
        <taxon>Bacteria</taxon>
        <taxon>Pseudomonadati</taxon>
        <taxon>Pseudomonadota</taxon>
        <taxon>Alphaproteobacteria</taxon>
        <taxon>Hyphomicrobiales</taxon>
        <taxon>Rhizobiaceae</taxon>
        <taxon>Sinorhizobium/Ensifer group</taxon>
        <taxon>Sinorhizobium</taxon>
    </lineage>
</organism>
<protein>
    <submittedName>
        <fullName evidence="1">Uncharacterized protein</fullName>
    </submittedName>
</protein>
<dbReference type="RefSeq" id="WP_172682387.1">
    <property type="nucleotide sequence ID" value="NZ_CP011000.1"/>
</dbReference>
<keyword evidence="1" id="KW-0614">Plasmid</keyword>